<keyword evidence="5" id="KW-0699">rRNA-binding</keyword>
<organism evidence="9 10">
    <name type="scientific">Candidatus Roizmanbacteria bacterium CG11_big_fil_rev_8_21_14_0_20_37_16</name>
    <dbReference type="NCBI Taxonomy" id="1974857"/>
    <lineage>
        <taxon>Bacteria</taxon>
        <taxon>Candidatus Roizmaniibacteriota</taxon>
    </lineage>
</organism>
<evidence type="ECO:0000256" key="6">
    <source>
        <dbReference type="RuleBase" id="RU003930"/>
    </source>
</evidence>
<dbReference type="PIRSF" id="PIRSF002161">
    <property type="entry name" value="Ribosomal_L5"/>
    <property type="match status" value="1"/>
</dbReference>
<evidence type="ECO:0000259" key="7">
    <source>
        <dbReference type="Pfam" id="PF00281"/>
    </source>
</evidence>
<evidence type="ECO:0000256" key="3">
    <source>
        <dbReference type="ARBA" id="ARBA00023274"/>
    </source>
</evidence>
<evidence type="ECO:0000313" key="10">
    <source>
        <dbReference type="Proteomes" id="UP000229497"/>
    </source>
</evidence>
<dbReference type="Proteomes" id="UP000229497">
    <property type="component" value="Unassembled WGS sequence"/>
</dbReference>
<comment type="similarity">
    <text evidence="1 5 6">Belongs to the universal ribosomal protein uL5 family.</text>
</comment>
<feature type="domain" description="Large ribosomal subunit protein uL5 N-terminal" evidence="7">
    <location>
        <begin position="23"/>
        <end position="79"/>
    </location>
</feature>
<dbReference type="GO" id="GO:0019843">
    <property type="term" value="F:rRNA binding"/>
    <property type="evidence" value="ECO:0007669"/>
    <property type="project" value="UniProtKB-UniRule"/>
</dbReference>
<evidence type="ECO:0000256" key="2">
    <source>
        <dbReference type="ARBA" id="ARBA00022980"/>
    </source>
</evidence>
<dbReference type="InterPro" id="IPR020930">
    <property type="entry name" value="Ribosomal_uL5_bac-type"/>
</dbReference>
<dbReference type="GO" id="GO:0005840">
    <property type="term" value="C:ribosome"/>
    <property type="evidence" value="ECO:0007669"/>
    <property type="project" value="UniProtKB-KW"/>
</dbReference>
<evidence type="ECO:0000259" key="8">
    <source>
        <dbReference type="Pfam" id="PF00673"/>
    </source>
</evidence>
<dbReference type="InterPro" id="IPR020929">
    <property type="entry name" value="Ribosomal_uL5_CS"/>
</dbReference>
<dbReference type="FunFam" id="3.30.1440.10:FF:000001">
    <property type="entry name" value="50S ribosomal protein L5"/>
    <property type="match status" value="1"/>
</dbReference>
<reference evidence="9 10" key="1">
    <citation type="submission" date="2017-09" db="EMBL/GenBank/DDBJ databases">
        <title>Depth-based differentiation of microbial function through sediment-hosted aquifers and enrichment of novel symbionts in the deep terrestrial subsurface.</title>
        <authorList>
            <person name="Probst A.J."/>
            <person name="Ladd B."/>
            <person name="Jarett J.K."/>
            <person name="Geller-Mcgrath D.E."/>
            <person name="Sieber C.M."/>
            <person name="Emerson J.B."/>
            <person name="Anantharaman K."/>
            <person name="Thomas B.C."/>
            <person name="Malmstrom R."/>
            <person name="Stieglmeier M."/>
            <person name="Klingl A."/>
            <person name="Woyke T."/>
            <person name="Ryan C.M."/>
            <person name="Banfield J.F."/>
        </authorList>
    </citation>
    <scope>NUCLEOTIDE SEQUENCE [LARGE SCALE GENOMIC DNA]</scope>
    <source>
        <strain evidence="9">CG11_big_fil_rev_8_21_14_0_20_37_16</strain>
    </source>
</reference>
<feature type="domain" description="Large ribosomal subunit protein uL5 C-terminal" evidence="8">
    <location>
        <begin position="84"/>
        <end position="176"/>
    </location>
</feature>
<dbReference type="GO" id="GO:0003735">
    <property type="term" value="F:structural constituent of ribosome"/>
    <property type="evidence" value="ECO:0007669"/>
    <property type="project" value="InterPro"/>
</dbReference>
<dbReference type="AlphaFoldDB" id="A0A2H0KMU9"/>
<accession>A0A2H0KMU9</accession>
<keyword evidence="2 5" id="KW-0689">Ribosomal protein</keyword>
<proteinExistence type="inferred from homology"/>
<dbReference type="Pfam" id="PF00281">
    <property type="entry name" value="Ribosomal_L5"/>
    <property type="match status" value="1"/>
</dbReference>
<comment type="caution">
    <text evidence="9">The sequence shown here is derived from an EMBL/GenBank/DDBJ whole genome shotgun (WGS) entry which is preliminary data.</text>
</comment>
<dbReference type="InterPro" id="IPR022803">
    <property type="entry name" value="Ribosomal_uL5_dom_sf"/>
</dbReference>
<dbReference type="GO" id="GO:1990904">
    <property type="term" value="C:ribonucleoprotein complex"/>
    <property type="evidence" value="ECO:0007669"/>
    <property type="project" value="UniProtKB-KW"/>
</dbReference>
<dbReference type="SUPFAM" id="SSF55282">
    <property type="entry name" value="RL5-like"/>
    <property type="match status" value="1"/>
</dbReference>
<evidence type="ECO:0000313" key="9">
    <source>
        <dbReference type="EMBL" id="PIQ71863.1"/>
    </source>
</evidence>
<keyword evidence="5" id="KW-0694">RNA-binding</keyword>
<evidence type="ECO:0000256" key="4">
    <source>
        <dbReference type="ARBA" id="ARBA00035245"/>
    </source>
</evidence>
<dbReference type="InterPro" id="IPR031310">
    <property type="entry name" value="Ribosomal_uL5_N"/>
</dbReference>
<protein>
    <recommendedName>
        <fullName evidence="4 5">Large ribosomal subunit protein uL5</fullName>
    </recommendedName>
</protein>
<dbReference type="InterPro" id="IPR002132">
    <property type="entry name" value="Ribosomal_uL5"/>
</dbReference>
<dbReference type="Pfam" id="PF00673">
    <property type="entry name" value="Ribosomal_L5_C"/>
    <property type="match status" value="1"/>
</dbReference>
<dbReference type="GO" id="GO:0000049">
    <property type="term" value="F:tRNA binding"/>
    <property type="evidence" value="ECO:0007669"/>
    <property type="project" value="UniProtKB-UniRule"/>
</dbReference>
<name>A0A2H0KMU9_9BACT</name>
<sequence>MSFKEFFQTEVKPALMKELGYKNIFAVPNLVKVVLNVGAGEAVTNKGVIAKIQEQISLIAGQKAVITKARKSVSAFKIREGLAIGVKVTLRGDRMYHFLQKLITIVIPRLRDFRGIEDSAVDAHGNLNIGFTEQTLFPEIEYDKIDKLRGLQITVVTTAKDKKKGRLLFEKLGVAFKK</sequence>
<dbReference type="PANTHER" id="PTHR11994">
    <property type="entry name" value="60S RIBOSOMAL PROTEIN L11-RELATED"/>
    <property type="match status" value="1"/>
</dbReference>
<dbReference type="GO" id="GO:0006412">
    <property type="term" value="P:translation"/>
    <property type="evidence" value="ECO:0007669"/>
    <property type="project" value="UniProtKB-UniRule"/>
</dbReference>
<dbReference type="NCBIfam" id="NF000585">
    <property type="entry name" value="PRK00010.1"/>
    <property type="match status" value="1"/>
</dbReference>
<evidence type="ECO:0000256" key="1">
    <source>
        <dbReference type="ARBA" id="ARBA00008553"/>
    </source>
</evidence>
<keyword evidence="5" id="KW-0820">tRNA-binding</keyword>
<gene>
    <name evidence="5" type="primary">rplE</name>
    <name evidence="9" type="ORF">COV87_00930</name>
</gene>
<dbReference type="PROSITE" id="PS00358">
    <property type="entry name" value="RIBOSOMAL_L5"/>
    <property type="match status" value="1"/>
</dbReference>
<dbReference type="Gene3D" id="3.30.1440.10">
    <property type="match status" value="1"/>
</dbReference>
<comment type="function">
    <text evidence="5">This is 1 of the proteins that bind and probably mediate the attachment of the 5S RNA into the large ribosomal subunit, where it forms part of the central protuberance. In the 70S ribosome it contacts protein S13 of the 30S subunit (bridge B1b), connecting the 2 subunits; this bridge is implicated in subunit movement. Contacts the P site tRNA; the 5S rRNA and some of its associated proteins might help stabilize positioning of ribosome-bound tRNAs.</text>
</comment>
<comment type="subunit">
    <text evidence="5">Part of the 50S ribosomal subunit; part of the 5S rRNA/L5/L18/L25 subcomplex. Contacts the 5S rRNA and the P site tRNA. Forms a bridge to the 30S subunit in the 70S ribosome.</text>
</comment>
<keyword evidence="3 5" id="KW-0687">Ribonucleoprotein</keyword>
<dbReference type="EMBL" id="PCVK01000029">
    <property type="protein sequence ID" value="PIQ71863.1"/>
    <property type="molecule type" value="Genomic_DNA"/>
</dbReference>
<dbReference type="InterPro" id="IPR031309">
    <property type="entry name" value="Ribosomal_uL5_C"/>
</dbReference>
<dbReference type="HAMAP" id="MF_01333_B">
    <property type="entry name" value="Ribosomal_uL5_B"/>
    <property type="match status" value="1"/>
</dbReference>
<evidence type="ECO:0000256" key="5">
    <source>
        <dbReference type="HAMAP-Rule" id="MF_01333"/>
    </source>
</evidence>